<reference evidence="1 2" key="1">
    <citation type="submission" date="2020-07" db="EMBL/GenBank/DDBJ databases">
        <title>Genomic diversity of species in the Neisseriaceae family.</title>
        <authorList>
            <person name="Vincent A.T."/>
            <person name="Bernet E."/>
            <person name="Veyrier F.J."/>
        </authorList>
    </citation>
    <scope>NUCLEOTIDE SEQUENCE [LARGE SCALE GENOMIC DNA]</scope>
    <source>
        <strain evidence="1 2">DSM 22244</strain>
    </source>
</reference>
<dbReference type="Proteomes" id="UP000514752">
    <property type="component" value="Chromosome"/>
</dbReference>
<protein>
    <submittedName>
        <fullName evidence="1">Regulatory protein GemA</fullName>
    </submittedName>
</protein>
<dbReference type="AlphaFoldDB" id="A0A7D7SR55"/>
<sequence>MRQNLNGLKAKIHVAKAQLGLDDDTYRALLLRETGKNSCAQMGLRELEKVLTAMGRQGFQPARPNLGRRPSPRGSADAMIRKVEALLLDNGLTWAYAHGMAKRMFGVDQVHWLPDDKLHKLVAALQIHANRKREVRHGGV</sequence>
<dbReference type="InterPro" id="IPR009363">
    <property type="entry name" value="Phage_Mu_Gp16"/>
</dbReference>
<dbReference type="RefSeq" id="WP_182123147.1">
    <property type="nucleotide sequence ID" value="NZ_CP059567.1"/>
</dbReference>
<dbReference type="EMBL" id="CP059567">
    <property type="protein sequence ID" value="QMT41650.1"/>
    <property type="molecule type" value="Genomic_DNA"/>
</dbReference>
<dbReference type="Pfam" id="PF06252">
    <property type="entry name" value="GemA"/>
    <property type="match status" value="1"/>
</dbReference>
<accession>A0A7D7SR55</accession>
<dbReference type="KEGG" id="nsg:H3L94_08965"/>
<proteinExistence type="predicted"/>
<evidence type="ECO:0000313" key="1">
    <source>
        <dbReference type="EMBL" id="QMT41650.1"/>
    </source>
</evidence>
<gene>
    <name evidence="1" type="ORF">H3L94_08965</name>
</gene>
<organism evidence="1 2">
    <name type="scientific">Neisseria shayeganii</name>
    <dbReference type="NCBI Taxonomy" id="607712"/>
    <lineage>
        <taxon>Bacteria</taxon>
        <taxon>Pseudomonadati</taxon>
        <taxon>Pseudomonadota</taxon>
        <taxon>Betaproteobacteria</taxon>
        <taxon>Neisseriales</taxon>
        <taxon>Neisseriaceae</taxon>
        <taxon>Neisseria</taxon>
    </lineage>
</organism>
<evidence type="ECO:0000313" key="2">
    <source>
        <dbReference type="Proteomes" id="UP000514752"/>
    </source>
</evidence>
<name>A0A7D7SR55_9NEIS</name>